<feature type="compositionally biased region" description="Acidic residues" evidence="1">
    <location>
        <begin position="39"/>
        <end position="53"/>
    </location>
</feature>
<keyword evidence="3" id="KW-1185">Reference proteome</keyword>
<dbReference type="AlphaFoldDB" id="A0A194UQA3"/>
<sequence length="170" mass="18387">MSSKDSKDVTSAVSKLSLDTQGAQKTTKTKPKKEKVVDSWEDEDLSSDTETEDPGPTPSEGGSDGTSAPPPTPASPSYGQQSFSPLDSSSGFRATSDPSSPAARPEKTDAVARRMIAAGLGLRVPRQTEEQKAYDKAVREKERKRREEEKAAQKRKEEEAAKAKAAMWDD</sequence>
<organism evidence="2 3">
    <name type="scientific">Cytospora mali</name>
    <name type="common">Apple Valsa canker fungus</name>
    <name type="synonym">Valsa mali</name>
    <dbReference type="NCBI Taxonomy" id="578113"/>
    <lineage>
        <taxon>Eukaryota</taxon>
        <taxon>Fungi</taxon>
        <taxon>Dikarya</taxon>
        <taxon>Ascomycota</taxon>
        <taxon>Pezizomycotina</taxon>
        <taxon>Sordariomycetes</taxon>
        <taxon>Sordariomycetidae</taxon>
        <taxon>Diaporthales</taxon>
        <taxon>Cytosporaceae</taxon>
        <taxon>Cytospora</taxon>
    </lineage>
</organism>
<feature type="region of interest" description="Disordered" evidence="1">
    <location>
        <begin position="1"/>
        <end position="170"/>
    </location>
</feature>
<gene>
    <name evidence="2" type="ORF">VP1G_01237</name>
</gene>
<feature type="compositionally biased region" description="Basic and acidic residues" evidence="1">
    <location>
        <begin position="126"/>
        <end position="162"/>
    </location>
</feature>
<dbReference type="OrthoDB" id="5418203at2759"/>
<accession>A0A194UQA3</accession>
<reference evidence="3" key="1">
    <citation type="submission" date="2014-12" db="EMBL/GenBank/DDBJ databases">
        <title>Genome Sequence of Valsa Canker Pathogens Uncovers a Specific Adaption of Colonization on Woody Bark.</title>
        <authorList>
            <person name="Yin Z."/>
            <person name="Liu H."/>
            <person name="Gao X."/>
            <person name="Li Z."/>
            <person name="Song N."/>
            <person name="Ke X."/>
            <person name="Dai Q."/>
            <person name="Wu Y."/>
            <person name="Sun Y."/>
            <person name="Xu J.-R."/>
            <person name="Kang Z.K."/>
            <person name="Wang L."/>
            <person name="Huang L."/>
        </authorList>
    </citation>
    <scope>NUCLEOTIDE SEQUENCE [LARGE SCALE GENOMIC DNA]</scope>
    <source>
        <strain evidence="3">SXYL134</strain>
    </source>
</reference>
<evidence type="ECO:0000313" key="2">
    <source>
        <dbReference type="EMBL" id="KUI53867.1"/>
    </source>
</evidence>
<evidence type="ECO:0000256" key="1">
    <source>
        <dbReference type="SAM" id="MobiDB-lite"/>
    </source>
</evidence>
<proteinExistence type="predicted"/>
<dbReference type="EMBL" id="KN714670">
    <property type="protein sequence ID" value="KUI53867.1"/>
    <property type="molecule type" value="Genomic_DNA"/>
</dbReference>
<evidence type="ECO:0000313" key="3">
    <source>
        <dbReference type="Proteomes" id="UP000078576"/>
    </source>
</evidence>
<feature type="compositionally biased region" description="Polar residues" evidence="1">
    <location>
        <begin position="78"/>
        <end position="99"/>
    </location>
</feature>
<protein>
    <recommendedName>
        <fullName evidence="4">Ubiquitin smt3</fullName>
    </recommendedName>
</protein>
<feature type="compositionally biased region" description="Polar residues" evidence="1">
    <location>
        <begin position="9"/>
        <end position="24"/>
    </location>
</feature>
<dbReference type="Proteomes" id="UP000078576">
    <property type="component" value="Unassembled WGS sequence"/>
</dbReference>
<name>A0A194UQA3_CYTMA</name>
<evidence type="ECO:0008006" key="4">
    <source>
        <dbReference type="Google" id="ProtNLM"/>
    </source>
</evidence>